<sequence length="259" mass="30419">SYRDSDGWLKKTFERLLAKKLEELIAKYEGSQSQREKDYLEFLRATQKSLKAENQNVHAGYFGEDKGSGDEAIQAEVDDILKNKNKLLSFKDERGNWITRRFLFSKWTLREGWDNPNVFVIAKLRTSGSDNSKIQEVGRGLRLPVDETGHRVHQEEFESRLSFHIGYDEREFAQKLVGEINSDCKLLLNHEKLDENMIKLILDDVRKTQPKFDEEDLLEQLDNLNIINRKNEFRENVEIEGKVKSGFEWLLEYYPVLSK</sequence>
<dbReference type="Gene3D" id="3.40.50.300">
    <property type="entry name" value="P-loop containing nucleotide triphosphate hydrolases"/>
    <property type="match status" value="1"/>
</dbReference>
<keyword evidence="2" id="KW-1185">Reference proteome</keyword>
<protein>
    <submittedName>
        <fullName evidence="1">Type III restriction endonuclease subunit R</fullName>
    </submittedName>
</protein>
<dbReference type="AlphaFoldDB" id="A0A4R5G453"/>
<reference evidence="1 2" key="1">
    <citation type="submission" date="2019-03" db="EMBL/GenBank/DDBJ databases">
        <authorList>
            <person name="Fan P."/>
        </authorList>
    </citation>
    <scope>NUCLEOTIDE SEQUENCE [LARGE SCALE GENOMIC DNA]</scope>
    <source>
        <strain evidence="1 2">KCJ4950</strain>
    </source>
</reference>
<comment type="caution">
    <text evidence="1">The sequence shown here is derived from an EMBL/GenBank/DDBJ whole genome shotgun (WGS) entry which is preliminary data.</text>
</comment>
<dbReference type="InterPro" id="IPR027417">
    <property type="entry name" value="P-loop_NTPase"/>
</dbReference>
<dbReference type="CDD" id="cd18785">
    <property type="entry name" value="SF2_C"/>
    <property type="match status" value="1"/>
</dbReference>
<keyword evidence="1" id="KW-0540">Nuclease</keyword>
<dbReference type="EMBL" id="SJWY01000330">
    <property type="protein sequence ID" value="TDE69511.1"/>
    <property type="molecule type" value="Genomic_DNA"/>
</dbReference>
<evidence type="ECO:0000313" key="1">
    <source>
        <dbReference type="EMBL" id="TDE69511.1"/>
    </source>
</evidence>
<dbReference type="GO" id="GO:0004519">
    <property type="term" value="F:endonuclease activity"/>
    <property type="evidence" value="ECO:0007669"/>
    <property type="project" value="UniProtKB-KW"/>
</dbReference>
<keyword evidence="1" id="KW-0378">Hydrolase</keyword>
<dbReference type="Proteomes" id="UP000295231">
    <property type="component" value="Unassembled WGS sequence"/>
</dbReference>
<accession>A0A4R5G453</accession>
<evidence type="ECO:0000313" key="2">
    <source>
        <dbReference type="Proteomes" id="UP000295231"/>
    </source>
</evidence>
<feature type="non-terminal residue" evidence="1">
    <location>
        <position position="259"/>
    </location>
</feature>
<gene>
    <name evidence="1" type="ORF">E0E04_08970</name>
</gene>
<keyword evidence="1" id="KW-0255">Endonuclease</keyword>
<organism evidence="1 2">
    <name type="scientific">Streptococcus vicugnae</name>
    <dbReference type="NCBI Taxonomy" id="2740579"/>
    <lineage>
        <taxon>Bacteria</taxon>
        <taxon>Bacillati</taxon>
        <taxon>Bacillota</taxon>
        <taxon>Bacilli</taxon>
        <taxon>Lactobacillales</taxon>
        <taxon>Streptococcaceae</taxon>
        <taxon>Streptococcus</taxon>
    </lineage>
</organism>
<name>A0A4R5G453_9STRE</name>
<proteinExistence type="predicted"/>
<feature type="non-terminal residue" evidence="1">
    <location>
        <position position="1"/>
    </location>
</feature>